<evidence type="ECO:0000256" key="21">
    <source>
        <dbReference type="PIRSR" id="PIRSR000006-2"/>
    </source>
</evidence>
<evidence type="ECO:0000313" key="25">
    <source>
        <dbReference type="Proteomes" id="UP000005952"/>
    </source>
</evidence>
<dbReference type="Pfam" id="PF13442">
    <property type="entry name" value="Cytochrome_CBB3"/>
    <property type="match status" value="1"/>
</dbReference>
<dbReference type="Pfam" id="PF00034">
    <property type="entry name" value="Cytochrom_C"/>
    <property type="match status" value="1"/>
</dbReference>
<evidence type="ECO:0000256" key="15">
    <source>
        <dbReference type="ARBA" id="ARBA00023002"/>
    </source>
</evidence>
<evidence type="ECO:0000256" key="22">
    <source>
        <dbReference type="SAM" id="Phobius"/>
    </source>
</evidence>
<keyword evidence="12 19" id="KW-0375">Hydrogen ion transport</keyword>
<keyword evidence="15 19" id="KW-0560">Oxidoreductase</keyword>
<feature type="binding site" description="covalent" evidence="21">
    <location>
        <position position="220"/>
    </location>
    <ligand>
        <name>heme c</name>
        <dbReference type="ChEBI" id="CHEBI:61717"/>
        <label>2</label>
    </ligand>
</feature>
<name>N0B185_9HYPH</name>
<keyword evidence="16 19" id="KW-0408">Iron</keyword>
<keyword evidence="5 19" id="KW-1003">Cell membrane</keyword>
<dbReference type="GO" id="GO:0020037">
    <property type="term" value="F:heme binding"/>
    <property type="evidence" value="ECO:0007669"/>
    <property type="project" value="InterPro"/>
</dbReference>
<dbReference type="eggNOG" id="COG2010">
    <property type="taxonomic scope" value="Bacteria"/>
</dbReference>
<dbReference type="EMBL" id="CP005587">
    <property type="protein sequence ID" value="AGK56708.1"/>
    <property type="molecule type" value="Genomic_DNA"/>
</dbReference>
<dbReference type="InterPro" id="IPR032858">
    <property type="entry name" value="CcoP_N"/>
</dbReference>
<feature type="transmembrane region" description="Helical" evidence="22">
    <location>
        <begin position="34"/>
        <end position="52"/>
    </location>
</feature>
<accession>N0B185</accession>
<comment type="subcellular location">
    <subcellularLocation>
        <location evidence="1 19">Cell inner membrane</location>
    </subcellularLocation>
</comment>
<feature type="binding site" description="axial binding residue" evidence="20">
    <location>
        <position position="127"/>
    </location>
    <ligand>
        <name>heme c</name>
        <dbReference type="ChEBI" id="CHEBI:61717"/>
        <label>1</label>
    </ligand>
    <ligandPart>
        <name>Fe</name>
        <dbReference type="ChEBI" id="CHEBI:18248"/>
    </ligandPart>
</feature>
<feature type="binding site" description="axial binding residue" evidence="20">
    <location>
        <position position="224"/>
    </location>
    <ligand>
        <name>heme c</name>
        <dbReference type="ChEBI" id="CHEBI:61717"/>
        <label>2</label>
    </ligand>
    <ligandPart>
        <name>Fe</name>
        <dbReference type="ChEBI" id="CHEBI:18248"/>
    </ligandPart>
</feature>
<evidence type="ECO:0000256" key="9">
    <source>
        <dbReference type="ARBA" id="ARBA00022692"/>
    </source>
</evidence>
<keyword evidence="11" id="KW-0677">Repeat</keyword>
<evidence type="ECO:0000256" key="10">
    <source>
        <dbReference type="ARBA" id="ARBA00022723"/>
    </source>
</evidence>
<feature type="binding site" description="axial binding residue" evidence="20">
    <location>
        <position position="265"/>
    </location>
    <ligand>
        <name>heme c</name>
        <dbReference type="ChEBI" id="CHEBI:61717"/>
        <label>1</label>
    </ligand>
    <ligandPart>
        <name>Fe</name>
        <dbReference type="ChEBI" id="CHEBI:18248"/>
    </ligandPart>
</feature>
<evidence type="ECO:0000256" key="6">
    <source>
        <dbReference type="ARBA" id="ARBA00022519"/>
    </source>
</evidence>
<dbReference type="GO" id="GO:0009055">
    <property type="term" value="F:electron transfer activity"/>
    <property type="evidence" value="ECO:0007669"/>
    <property type="project" value="InterPro"/>
</dbReference>
<dbReference type="GO" id="GO:0046872">
    <property type="term" value="F:metal ion binding"/>
    <property type="evidence" value="ECO:0007669"/>
    <property type="project" value="UniProtKB-KW"/>
</dbReference>
<dbReference type="GO" id="GO:0016491">
    <property type="term" value="F:oxidoreductase activity"/>
    <property type="evidence" value="ECO:0007669"/>
    <property type="project" value="UniProtKB-KW"/>
</dbReference>
<keyword evidence="10 19" id="KW-0479">Metal-binding</keyword>
<evidence type="ECO:0000256" key="1">
    <source>
        <dbReference type="ARBA" id="ARBA00004533"/>
    </source>
</evidence>
<evidence type="ECO:0000256" key="16">
    <source>
        <dbReference type="ARBA" id="ARBA00023004"/>
    </source>
</evidence>
<evidence type="ECO:0000256" key="2">
    <source>
        <dbReference type="ARBA" id="ARBA00004673"/>
    </source>
</evidence>
<feature type="domain" description="Cytochrome c" evidence="23">
    <location>
        <begin position="110"/>
        <end position="199"/>
    </location>
</feature>
<keyword evidence="7 19" id="KW-0349">Heme</keyword>
<sequence>MAVEEKDRDPHTGYLTTGHEWNGIKELNTPVPRVIYFFLSLAVLFGIGYWILMPAWPTGRSYTKGLLGFDQRLFVTEDVKQAALDRATWTDRIEKESFADIQKDPQLMHDVRETGKALFGDNCAACHGRHATGGKGFPNLTTNSWLWGGSPEQIAETIKVGINSAHPESHTSQMPAFGHDGILQRNDIEKVVAYVRSLSGAGDASADDVKAGQKIFADNCSSCHGDDAKGNSETGAPNLTDRFWIYGGDPQTVYTTVWGGRQGHMPTWEARLSSVQRKILALYVADLRIPDHE</sequence>
<evidence type="ECO:0000256" key="18">
    <source>
        <dbReference type="ARBA" id="ARBA00023136"/>
    </source>
</evidence>
<evidence type="ECO:0000256" key="19">
    <source>
        <dbReference type="PIRNR" id="PIRNR000006"/>
    </source>
</evidence>
<comment type="similarity">
    <text evidence="3 19">Belongs to the CcoP / FixP family.</text>
</comment>
<dbReference type="Gene3D" id="1.10.760.10">
    <property type="entry name" value="Cytochrome c-like domain"/>
    <property type="match status" value="2"/>
</dbReference>
<evidence type="ECO:0000256" key="13">
    <source>
        <dbReference type="ARBA" id="ARBA00022982"/>
    </source>
</evidence>
<feature type="binding site" description="covalent" evidence="21">
    <location>
        <position position="223"/>
    </location>
    <ligand>
        <name>heme c</name>
        <dbReference type="ChEBI" id="CHEBI:61717"/>
        <label>2</label>
    </ligand>
</feature>
<dbReference type="Pfam" id="PF14715">
    <property type="entry name" value="FixP_N"/>
    <property type="match status" value="1"/>
</dbReference>
<keyword evidence="13 19" id="KW-0249">Electron transport</keyword>
<evidence type="ECO:0000256" key="4">
    <source>
        <dbReference type="ARBA" id="ARBA00022448"/>
    </source>
</evidence>
<evidence type="ECO:0000256" key="5">
    <source>
        <dbReference type="ARBA" id="ARBA00022475"/>
    </source>
</evidence>
<evidence type="ECO:0000256" key="17">
    <source>
        <dbReference type="ARBA" id="ARBA00023065"/>
    </source>
</evidence>
<dbReference type="PIRSF" id="PIRSF000006">
    <property type="entry name" value="Cbb3-Cox_fixP"/>
    <property type="match status" value="1"/>
</dbReference>
<dbReference type="GO" id="GO:0005886">
    <property type="term" value="C:plasma membrane"/>
    <property type="evidence" value="ECO:0007669"/>
    <property type="project" value="UniProtKB-SubCell"/>
</dbReference>
<keyword evidence="14 22" id="KW-1133">Transmembrane helix</keyword>
<dbReference type="InterPro" id="IPR036909">
    <property type="entry name" value="Cyt_c-like_dom_sf"/>
</dbReference>
<evidence type="ECO:0000256" key="3">
    <source>
        <dbReference type="ARBA" id="ARBA00006113"/>
    </source>
</evidence>
<dbReference type="Gene3D" id="6.10.280.130">
    <property type="match status" value="1"/>
</dbReference>
<evidence type="ECO:0000313" key="24">
    <source>
        <dbReference type="EMBL" id="AGK56708.1"/>
    </source>
</evidence>
<dbReference type="GO" id="GO:0006119">
    <property type="term" value="P:oxidative phosphorylation"/>
    <property type="evidence" value="ECO:0007669"/>
    <property type="project" value="UniProtKB-UniPathway"/>
</dbReference>
<comment type="pathway">
    <text evidence="2 19">Energy metabolism; oxidative phosphorylation.</text>
</comment>
<dbReference type="PANTHER" id="PTHR33751">
    <property type="entry name" value="CBB3-TYPE CYTOCHROME C OXIDASE SUBUNIT FIXP"/>
    <property type="match status" value="1"/>
</dbReference>
<dbReference type="InterPro" id="IPR004678">
    <property type="entry name" value="Cyt_c_oxidase_cbb3_su3"/>
</dbReference>
<dbReference type="UniPathway" id="UPA00705"/>
<evidence type="ECO:0000256" key="12">
    <source>
        <dbReference type="ARBA" id="ARBA00022781"/>
    </source>
</evidence>
<keyword evidence="17 19" id="KW-0406">Ion transport</keyword>
<dbReference type="InterPro" id="IPR009056">
    <property type="entry name" value="Cyt_c-like_dom"/>
</dbReference>
<dbReference type="AlphaFoldDB" id="N0B185"/>
<dbReference type="PROSITE" id="PS51007">
    <property type="entry name" value="CYTC"/>
    <property type="match status" value="2"/>
</dbReference>
<dbReference type="RefSeq" id="WP_015596745.1">
    <property type="nucleotide sequence ID" value="NC_021172.1"/>
</dbReference>
<comment type="function">
    <text evidence="19">C-type cytochrome. Part of the cbb3-type cytochrome c oxidase complex.</text>
</comment>
<dbReference type="PANTHER" id="PTHR33751:SF1">
    <property type="entry name" value="CBB3-TYPE CYTOCHROME C OXIDASE SUBUNIT FIXP"/>
    <property type="match status" value="1"/>
</dbReference>
<dbReference type="GO" id="GO:1902600">
    <property type="term" value="P:proton transmembrane transport"/>
    <property type="evidence" value="ECO:0007669"/>
    <property type="project" value="UniProtKB-KW"/>
</dbReference>
<dbReference type="InterPro" id="IPR050597">
    <property type="entry name" value="Cytochrome_c_Oxidase_Subunit"/>
</dbReference>
<dbReference type="STRING" id="670307.HYPDE_25118"/>
<dbReference type="SUPFAM" id="SSF46626">
    <property type="entry name" value="Cytochrome c"/>
    <property type="match status" value="2"/>
</dbReference>
<dbReference type="KEGG" id="hdt:HYPDE_25118"/>
<proteinExistence type="inferred from homology"/>
<protein>
    <recommendedName>
        <fullName evidence="19">Cbb3-type cytochrome c oxidase subunit</fullName>
    </recommendedName>
</protein>
<keyword evidence="6 19" id="KW-0997">Cell inner membrane</keyword>
<evidence type="ECO:0000256" key="11">
    <source>
        <dbReference type="ARBA" id="ARBA00022737"/>
    </source>
</evidence>
<gene>
    <name evidence="24" type="ORF">HYPDE_25118</name>
</gene>
<comment type="subunit">
    <text evidence="19">Component of the cbb3-type cytochrome c oxidase.</text>
</comment>
<feature type="binding site" description="axial binding residue" evidence="20">
    <location>
        <position position="174"/>
    </location>
    <ligand>
        <name>heme c</name>
        <dbReference type="ChEBI" id="CHEBI:61717"/>
        <label>2</label>
    </ligand>
    <ligandPart>
        <name>Fe</name>
        <dbReference type="ChEBI" id="CHEBI:18248"/>
    </ligandPart>
</feature>
<evidence type="ECO:0000256" key="7">
    <source>
        <dbReference type="ARBA" id="ARBA00022617"/>
    </source>
</evidence>
<dbReference type="NCBIfam" id="TIGR00782">
    <property type="entry name" value="ccoP"/>
    <property type="match status" value="1"/>
</dbReference>
<evidence type="ECO:0000256" key="20">
    <source>
        <dbReference type="PIRSR" id="PIRSR000006-1"/>
    </source>
</evidence>
<keyword evidence="8 19" id="KW-0679">Respiratory chain</keyword>
<organism evidence="24 25">
    <name type="scientific">Hyphomicrobium denitrificans 1NES1</name>
    <dbReference type="NCBI Taxonomy" id="670307"/>
    <lineage>
        <taxon>Bacteria</taxon>
        <taxon>Pseudomonadati</taxon>
        <taxon>Pseudomonadota</taxon>
        <taxon>Alphaproteobacteria</taxon>
        <taxon>Hyphomicrobiales</taxon>
        <taxon>Hyphomicrobiaceae</taxon>
        <taxon>Hyphomicrobium</taxon>
    </lineage>
</organism>
<reference evidence="24 25" key="1">
    <citation type="journal article" date="2013" name="Genome Announc.">
        <title>Genome sequences for three denitrifying bacterial strains isolated from a uranium- and nitrate-contaminated subsurface environment.</title>
        <authorList>
            <person name="Venkatramanan R."/>
            <person name="Prakash O."/>
            <person name="Woyke T."/>
            <person name="Chain P."/>
            <person name="Goodwin L.A."/>
            <person name="Watson D."/>
            <person name="Brooks S."/>
            <person name="Kostka J.E."/>
            <person name="Green S.J."/>
        </authorList>
    </citation>
    <scope>NUCLEOTIDE SEQUENCE [LARGE SCALE GENOMIC DNA]</scope>
    <source>
        <strain evidence="24 25">1NES1</strain>
    </source>
</reference>
<feature type="binding site" description="covalent" evidence="21">
    <location>
        <position position="123"/>
    </location>
    <ligand>
        <name>heme c</name>
        <dbReference type="ChEBI" id="CHEBI:61717"/>
        <label>1</label>
    </ligand>
</feature>
<feature type="domain" description="Cytochrome c" evidence="23">
    <location>
        <begin position="207"/>
        <end position="288"/>
    </location>
</feature>
<evidence type="ECO:0000259" key="23">
    <source>
        <dbReference type="PROSITE" id="PS51007"/>
    </source>
</evidence>
<dbReference type="OrthoDB" id="9811281at2"/>
<evidence type="ECO:0000256" key="14">
    <source>
        <dbReference type="ARBA" id="ARBA00022989"/>
    </source>
</evidence>
<keyword evidence="4 19" id="KW-0813">Transport</keyword>
<dbReference type="HOGENOM" id="CLU_047545_2_0_5"/>
<evidence type="ECO:0000256" key="8">
    <source>
        <dbReference type="ARBA" id="ARBA00022660"/>
    </source>
</evidence>
<feature type="binding site" description="covalent" evidence="21">
    <location>
        <position position="126"/>
    </location>
    <ligand>
        <name>heme c</name>
        <dbReference type="ChEBI" id="CHEBI:61717"/>
        <label>1</label>
    </ligand>
</feature>
<keyword evidence="18 19" id="KW-0472">Membrane</keyword>
<comment type="cofactor">
    <cofactor evidence="19 21">
        <name>heme c</name>
        <dbReference type="ChEBI" id="CHEBI:61717"/>
    </cofactor>
    <text evidence="19 21">Binds 2 heme C groups per subunit.</text>
</comment>
<keyword evidence="9 22" id="KW-0812">Transmembrane</keyword>
<dbReference type="Proteomes" id="UP000005952">
    <property type="component" value="Chromosome"/>
</dbReference>
<dbReference type="InterPro" id="IPR038414">
    <property type="entry name" value="CcoP_N_sf"/>
</dbReference>
<keyword evidence="25" id="KW-1185">Reference proteome</keyword>